<dbReference type="AlphaFoldDB" id="A0AAV1RUX6"/>
<dbReference type="InterPro" id="IPR036955">
    <property type="entry name" value="AP2/ERF_dom_sf"/>
</dbReference>
<feature type="region of interest" description="Disordered" evidence="7">
    <location>
        <begin position="451"/>
        <end position="472"/>
    </location>
</feature>
<evidence type="ECO:0000256" key="2">
    <source>
        <dbReference type="ARBA" id="ARBA00022737"/>
    </source>
</evidence>
<dbReference type="InterPro" id="IPR001471">
    <property type="entry name" value="AP2/ERF_dom"/>
</dbReference>
<keyword evidence="5" id="KW-0804">Transcription</keyword>
<keyword evidence="2" id="KW-0677">Repeat</keyword>
<dbReference type="Gene3D" id="3.30.730.10">
    <property type="entry name" value="AP2/ERF domain"/>
    <property type="match status" value="2"/>
</dbReference>
<comment type="caution">
    <text evidence="9">The sequence shown here is derived from an EMBL/GenBank/DDBJ whole genome shotgun (WGS) entry which is preliminary data.</text>
</comment>
<feature type="domain" description="AP2/ERF" evidence="8">
    <location>
        <begin position="358"/>
        <end position="416"/>
    </location>
</feature>
<evidence type="ECO:0000256" key="4">
    <source>
        <dbReference type="ARBA" id="ARBA00023125"/>
    </source>
</evidence>
<evidence type="ECO:0000256" key="7">
    <source>
        <dbReference type="SAM" id="MobiDB-lite"/>
    </source>
</evidence>
<keyword evidence="3" id="KW-0805">Transcription regulation</keyword>
<evidence type="ECO:0000259" key="8">
    <source>
        <dbReference type="PROSITE" id="PS51032"/>
    </source>
</evidence>
<feature type="domain" description="AP2/ERF" evidence="8">
    <location>
        <begin position="230"/>
        <end position="322"/>
    </location>
</feature>
<gene>
    <name evidence="9" type="ORF">DCAF_LOCUS14698</name>
</gene>
<dbReference type="SUPFAM" id="SSF54171">
    <property type="entry name" value="DNA-binding domain"/>
    <property type="match status" value="2"/>
</dbReference>
<dbReference type="SMART" id="SM00380">
    <property type="entry name" value="AP2"/>
    <property type="match status" value="2"/>
</dbReference>
<evidence type="ECO:0000256" key="6">
    <source>
        <dbReference type="ARBA" id="ARBA00023242"/>
    </source>
</evidence>
<dbReference type="PANTHER" id="PTHR32467:SF101">
    <property type="entry name" value="AP2-LIKE ETHYLENE-RESPONSIVE TRANSCRIPTION FACTOR AIL6"/>
    <property type="match status" value="1"/>
</dbReference>
<protein>
    <recommendedName>
        <fullName evidence="8">AP2/ERF domain-containing protein</fullName>
    </recommendedName>
</protein>
<reference evidence="9 10" key="1">
    <citation type="submission" date="2024-01" db="EMBL/GenBank/DDBJ databases">
        <authorList>
            <person name="Waweru B."/>
        </authorList>
    </citation>
    <scope>NUCLEOTIDE SEQUENCE [LARGE SCALE GENOMIC DNA]</scope>
</reference>
<organism evidence="9 10">
    <name type="scientific">Dovyalis caffra</name>
    <dbReference type="NCBI Taxonomy" id="77055"/>
    <lineage>
        <taxon>Eukaryota</taxon>
        <taxon>Viridiplantae</taxon>
        <taxon>Streptophyta</taxon>
        <taxon>Embryophyta</taxon>
        <taxon>Tracheophyta</taxon>
        <taxon>Spermatophyta</taxon>
        <taxon>Magnoliopsida</taxon>
        <taxon>eudicotyledons</taxon>
        <taxon>Gunneridae</taxon>
        <taxon>Pentapetalae</taxon>
        <taxon>rosids</taxon>
        <taxon>fabids</taxon>
        <taxon>Malpighiales</taxon>
        <taxon>Salicaceae</taxon>
        <taxon>Flacourtieae</taxon>
        <taxon>Dovyalis</taxon>
    </lineage>
</organism>
<dbReference type="EMBL" id="CAWUPB010001158">
    <property type="protein sequence ID" value="CAK7339640.1"/>
    <property type="molecule type" value="Genomic_DNA"/>
</dbReference>
<dbReference type="GO" id="GO:0005634">
    <property type="term" value="C:nucleus"/>
    <property type="evidence" value="ECO:0007669"/>
    <property type="project" value="UniProtKB-SubCell"/>
</dbReference>
<evidence type="ECO:0000256" key="1">
    <source>
        <dbReference type="ARBA" id="ARBA00004123"/>
    </source>
</evidence>
<dbReference type="CDD" id="cd00018">
    <property type="entry name" value="AP2"/>
    <property type="match status" value="2"/>
</dbReference>
<dbReference type="Pfam" id="PF00847">
    <property type="entry name" value="AP2"/>
    <property type="match status" value="1"/>
</dbReference>
<dbReference type="PROSITE" id="PS51032">
    <property type="entry name" value="AP2_ERF"/>
    <property type="match status" value="2"/>
</dbReference>
<evidence type="ECO:0000256" key="3">
    <source>
        <dbReference type="ARBA" id="ARBA00023015"/>
    </source>
</evidence>
<sequence>MAPATNWLSFSLSPMEMLRSSESQLMSYETSSTASPHYLIDNFYADGGWTNPKEAQVTTTTMAESSSILTSLIDPETQHQQVPKLEDFLGDSSSSINVRYSDNSQTETQDSSLTHIYDHHGSAAAYFNEQQDLKAIAGFQAFSTNSGSEVDDSASIARTQLGGTVSEFIESTGNELGFSNNAALSLGRVNNDTSNNPCGGASTEKQIAIVSADSDSSKKIADTFGQRTSIYRGVTRNILVSNVIAATAAADIDGQVDMKRIYGITAVGERVRLGKGVKLTAVNSSLGGLVYLGGYDKEEKAARAYDLAALKYWGPTATTNFPVSNYTKEVEDMKYVSKQEFIASLRRKSSGFSRGASIYRGVTRHHQQGRWQARIGRVAGNKDLYLGTFATEEEAAEAYDIAAIKFRGLNAVTNFEMSRYNVEAIMKSALPVGGTAKRLKISLDAEQKQHVNNNQQPQPQPPPQPQCSSNSNNISFAAVQPVSAAVPYGIPFDPSAALYHHNIFHHLQTTNNFGATDSSGSTTSSMATPMTILPQTAEFFELEFEIKVSPKDEGLESEEHLTVEKYGHKYLF</sequence>
<evidence type="ECO:0000313" key="9">
    <source>
        <dbReference type="EMBL" id="CAK7339640.1"/>
    </source>
</evidence>
<dbReference type="InterPro" id="IPR016177">
    <property type="entry name" value="DNA-bd_dom_sf"/>
</dbReference>
<accession>A0AAV1RUX6</accession>
<dbReference type="GO" id="GO:0003700">
    <property type="term" value="F:DNA-binding transcription factor activity"/>
    <property type="evidence" value="ECO:0007669"/>
    <property type="project" value="InterPro"/>
</dbReference>
<comment type="subcellular location">
    <subcellularLocation>
        <location evidence="1">Nucleus</location>
    </subcellularLocation>
</comment>
<proteinExistence type="predicted"/>
<name>A0AAV1RUX6_9ROSI</name>
<keyword evidence="4" id="KW-0238">DNA-binding</keyword>
<evidence type="ECO:0000256" key="5">
    <source>
        <dbReference type="ARBA" id="ARBA00023163"/>
    </source>
</evidence>
<dbReference type="FunFam" id="3.30.730.10:FF:000002">
    <property type="entry name" value="AP2-like ethylene-responsive transcription factor"/>
    <property type="match status" value="1"/>
</dbReference>
<evidence type="ECO:0000313" key="10">
    <source>
        <dbReference type="Proteomes" id="UP001314170"/>
    </source>
</evidence>
<keyword evidence="6" id="KW-0539">Nucleus</keyword>
<keyword evidence="10" id="KW-1185">Reference proteome</keyword>
<dbReference type="PANTHER" id="PTHR32467">
    <property type="entry name" value="AP2-LIKE ETHYLENE-RESPONSIVE TRANSCRIPTION FACTOR"/>
    <property type="match status" value="1"/>
</dbReference>
<dbReference type="GO" id="GO:0003677">
    <property type="term" value="F:DNA binding"/>
    <property type="evidence" value="ECO:0007669"/>
    <property type="project" value="UniProtKB-KW"/>
</dbReference>
<dbReference type="Proteomes" id="UP001314170">
    <property type="component" value="Unassembled WGS sequence"/>
</dbReference>